<protein>
    <submittedName>
        <fullName evidence="1">Uncharacterized protein</fullName>
    </submittedName>
</protein>
<keyword evidence="2" id="KW-1185">Reference proteome</keyword>
<dbReference type="Proteomes" id="UP000765509">
    <property type="component" value="Unassembled WGS sequence"/>
</dbReference>
<evidence type="ECO:0000313" key="1">
    <source>
        <dbReference type="EMBL" id="MBW0478770.1"/>
    </source>
</evidence>
<name>A0A9Q3C9Y0_9BASI</name>
<gene>
    <name evidence="1" type="ORF">O181_018485</name>
</gene>
<dbReference type="EMBL" id="AVOT02005317">
    <property type="protein sequence ID" value="MBW0478770.1"/>
    <property type="molecule type" value="Genomic_DNA"/>
</dbReference>
<organism evidence="1 2">
    <name type="scientific">Austropuccinia psidii MF-1</name>
    <dbReference type="NCBI Taxonomy" id="1389203"/>
    <lineage>
        <taxon>Eukaryota</taxon>
        <taxon>Fungi</taxon>
        <taxon>Dikarya</taxon>
        <taxon>Basidiomycota</taxon>
        <taxon>Pucciniomycotina</taxon>
        <taxon>Pucciniomycetes</taxon>
        <taxon>Pucciniales</taxon>
        <taxon>Sphaerophragmiaceae</taxon>
        <taxon>Austropuccinia</taxon>
    </lineage>
</organism>
<dbReference type="AlphaFoldDB" id="A0A9Q3C9Y0"/>
<comment type="caution">
    <text evidence="1">The sequence shown here is derived from an EMBL/GenBank/DDBJ whole genome shotgun (WGS) entry which is preliminary data.</text>
</comment>
<reference evidence="1" key="1">
    <citation type="submission" date="2021-03" db="EMBL/GenBank/DDBJ databases">
        <title>Draft genome sequence of rust myrtle Austropuccinia psidii MF-1, a brazilian biotype.</title>
        <authorList>
            <person name="Quecine M.C."/>
            <person name="Pachon D.M.R."/>
            <person name="Bonatelli M.L."/>
            <person name="Correr F.H."/>
            <person name="Franceschini L.M."/>
            <person name="Leite T.F."/>
            <person name="Margarido G.R.A."/>
            <person name="Almeida C.A."/>
            <person name="Ferrarezi J.A."/>
            <person name="Labate C.A."/>
        </authorList>
    </citation>
    <scope>NUCLEOTIDE SEQUENCE</scope>
    <source>
        <strain evidence="1">MF-1</strain>
    </source>
</reference>
<sequence length="99" mass="11612">MLTNLQRPRKKGYGIEKFLEEENKEGDYESYSIVNAIRKNSYDDQDPIEEFLMEYPEEKQLEIQYTQLEEGLPQDTANKTLCKQTQDTQTLIVTPTKGM</sequence>
<evidence type="ECO:0000313" key="2">
    <source>
        <dbReference type="Proteomes" id="UP000765509"/>
    </source>
</evidence>
<accession>A0A9Q3C9Y0</accession>
<proteinExistence type="predicted"/>